<comment type="caution">
    <text evidence="1">The sequence shown here is derived from an EMBL/GenBank/DDBJ whole genome shotgun (WGS) entry which is preliminary data.</text>
</comment>
<keyword evidence="2" id="KW-1185">Reference proteome</keyword>
<evidence type="ECO:0000313" key="2">
    <source>
        <dbReference type="Proteomes" id="UP000827986"/>
    </source>
</evidence>
<name>A0A9D3XEM5_9SAUR</name>
<proteinExistence type="predicted"/>
<dbReference type="Proteomes" id="UP000827986">
    <property type="component" value="Unassembled WGS sequence"/>
</dbReference>
<evidence type="ECO:0000313" key="1">
    <source>
        <dbReference type="EMBL" id="KAH1177635.1"/>
    </source>
</evidence>
<dbReference type="EMBL" id="JAHDVG010000474">
    <property type="protein sequence ID" value="KAH1177635.1"/>
    <property type="molecule type" value="Genomic_DNA"/>
</dbReference>
<dbReference type="AlphaFoldDB" id="A0A9D3XEM5"/>
<sequence>MFFGGAAQKKFQCASWSNHSTVLGLKICLLDEYLKIDILHVIINVLRWVDHAKWMIILTCSAIKGRVPRLVSNHAVHRSTKFYLLHNPLQQDSSSTEKFPMGHFAESQF</sequence>
<organism evidence="1 2">
    <name type="scientific">Mauremys mutica</name>
    <name type="common">yellowpond turtle</name>
    <dbReference type="NCBI Taxonomy" id="74926"/>
    <lineage>
        <taxon>Eukaryota</taxon>
        <taxon>Metazoa</taxon>
        <taxon>Chordata</taxon>
        <taxon>Craniata</taxon>
        <taxon>Vertebrata</taxon>
        <taxon>Euteleostomi</taxon>
        <taxon>Archelosauria</taxon>
        <taxon>Testudinata</taxon>
        <taxon>Testudines</taxon>
        <taxon>Cryptodira</taxon>
        <taxon>Durocryptodira</taxon>
        <taxon>Testudinoidea</taxon>
        <taxon>Geoemydidae</taxon>
        <taxon>Geoemydinae</taxon>
        <taxon>Mauremys</taxon>
    </lineage>
</organism>
<reference evidence="1" key="1">
    <citation type="submission" date="2021-09" db="EMBL/GenBank/DDBJ databases">
        <title>The genome of Mauremys mutica provides insights into the evolution of semi-aquatic lifestyle.</title>
        <authorList>
            <person name="Gong S."/>
            <person name="Gao Y."/>
        </authorList>
    </citation>
    <scope>NUCLEOTIDE SEQUENCE</scope>
    <source>
        <strain evidence="1">MM-2020</strain>
        <tissue evidence="1">Muscle</tissue>
    </source>
</reference>
<accession>A0A9D3XEM5</accession>
<protein>
    <submittedName>
        <fullName evidence="1">Uncharacterized protein</fullName>
    </submittedName>
</protein>
<gene>
    <name evidence="1" type="ORF">KIL84_011337</name>
</gene>